<gene>
    <name evidence="2" type="ORF">DZC73_11245</name>
</gene>
<evidence type="ECO:0000256" key="1">
    <source>
        <dbReference type="SAM" id="MobiDB-lite"/>
    </source>
</evidence>
<dbReference type="Gene3D" id="1.25.10.10">
    <property type="entry name" value="Leucine-rich Repeat Variant"/>
    <property type="match status" value="1"/>
</dbReference>
<dbReference type="InterPro" id="IPR011989">
    <property type="entry name" value="ARM-like"/>
</dbReference>
<dbReference type="NCBIfam" id="TIGR02270">
    <property type="entry name" value="TIGR02270 family protein"/>
    <property type="match status" value="1"/>
</dbReference>
<keyword evidence="3" id="KW-1185">Reference proteome</keyword>
<dbReference type="Proteomes" id="UP000267464">
    <property type="component" value="Unassembled WGS sequence"/>
</dbReference>
<name>A0A3N7HVV8_9BURK</name>
<dbReference type="EMBL" id="QUSW01000002">
    <property type="protein sequence ID" value="RQP25506.1"/>
    <property type="molecule type" value="Genomic_DNA"/>
</dbReference>
<dbReference type="OrthoDB" id="8089803at2"/>
<dbReference type="AlphaFoldDB" id="A0A3N7HVV8"/>
<feature type="compositionally biased region" description="Acidic residues" evidence="1">
    <location>
        <begin position="321"/>
        <end position="334"/>
    </location>
</feature>
<reference evidence="2 3" key="2">
    <citation type="submission" date="2018-12" db="EMBL/GenBank/DDBJ databases">
        <title>Rhizobacter gummiphilus sp. nov., a rubber-degrading bacterium isolated from the soil of a botanical garden in Japan.</title>
        <authorList>
            <person name="Shunsuke S.S."/>
        </authorList>
    </citation>
    <scope>NUCLEOTIDE SEQUENCE [LARGE SCALE GENOMIC DNA]</scope>
    <source>
        <strain evidence="2 3">S-16</strain>
    </source>
</reference>
<dbReference type="InterPro" id="IPR016024">
    <property type="entry name" value="ARM-type_fold"/>
</dbReference>
<organism evidence="2 3">
    <name type="scientific">Piscinibacter terrae</name>
    <dbReference type="NCBI Taxonomy" id="2496871"/>
    <lineage>
        <taxon>Bacteria</taxon>
        <taxon>Pseudomonadati</taxon>
        <taxon>Pseudomonadota</taxon>
        <taxon>Betaproteobacteria</taxon>
        <taxon>Burkholderiales</taxon>
        <taxon>Sphaerotilaceae</taxon>
        <taxon>Piscinibacter</taxon>
    </lineage>
</organism>
<feature type="region of interest" description="Disordered" evidence="1">
    <location>
        <begin position="305"/>
        <end position="334"/>
    </location>
</feature>
<evidence type="ECO:0000313" key="2">
    <source>
        <dbReference type="EMBL" id="RQP25506.1"/>
    </source>
</evidence>
<sequence>MAVVVQQHAEESAMLRLVRSVLVRAPHVRLRHLRRLDDRIAAHLDGLSVAGRYGTALCTAALERAGAGEVFAAAIRAIDEHDAKALHRLIALSAALPDARRGLVSAFGWVSAAQLQGIVRDLLSSREPGPRELALAACRLHRVDPGPALATAWRDENPALRAQALRAAGELGRTDSMAAALAAVADGDAAVAWRAISCAVLLGDRADAMSALEALAHGDGVFSEQALHLLLLATELQRGRSIVRKLAQGAKPDAALKRRVIRACGLLGDAQFVPWLMEMMADEVQARIAGEAFTFITGADLADLDLERKPPENPPGGPSGDPDDDNVALDDDESLPWPDLERVQRWWEANALRLPVDSRSFMGAAVTPGHVAHVLYEGTQRQRFAAATHRCLLNPGTALFPVCEPSWRQQRRLAALTPSA</sequence>
<reference evidence="2 3" key="1">
    <citation type="submission" date="2018-08" db="EMBL/GenBank/DDBJ databases">
        <authorList>
            <person name="Khan S.A."/>
            <person name="Jeon C.O."/>
            <person name="Chun B.H."/>
            <person name="Jeong S.E."/>
        </authorList>
    </citation>
    <scope>NUCLEOTIDE SEQUENCE [LARGE SCALE GENOMIC DNA]</scope>
    <source>
        <strain evidence="2 3">S-16</strain>
    </source>
</reference>
<comment type="caution">
    <text evidence="2">The sequence shown here is derived from an EMBL/GenBank/DDBJ whole genome shotgun (WGS) entry which is preliminary data.</text>
</comment>
<dbReference type="InterPro" id="IPR011959">
    <property type="entry name" value="CHP02270"/>
</dbReference>
<proteinExistence type="predicted"/>
<accession>A0A3N7HVV8</accession>
<evidence type="ECO:0000313" key="3">
    <source>
        <dbReference type="Proteomes" id="UP000267464"/>
    </source>
</evidence>
<protein>
    <submittedName>
        <fullName evidence="2">TIGR02270 family protein</fullName>
    </submittedName>
</protein>
<dbReference type="SUPFAM" id="SSF48371">
    <property type="entry name" value="ARM repeat"/>
    <property type="match status" value="1"/>
</dbReference>